<reference evidence="11 12" key="1">
    <citation type="submission" date="2018-01" db="EMBL/GenBank/DDBJ databases">
        <title>Co-occurrence of chitin degradation, pigmentation and bioactivity in marine Pseudoalteromonas.</title>
        <authorList>
            <person name="Paulsen S."/>
            <person name="Gram L."/>
            <person name="Machado H."/>
        </authorList>
    </citation>
    <scope>NUCLEOTIDE SEQUENCE [LARGE SCALE GENOMIC DNA]</scope>
    <source>
        <strain evidence="11 12">S1946</strain>
    </source>
</reference>
<keyword evidence="9" id="KW-1133">Transmembrane helix</keyword>
<sequence length="868" mass="96675">MDKSHQSSPSTQPEDCTSITQQADLPAHYHVKKVLGEGGMGEVLLAQDTRLNRLVAIKRLKVHNTKDNISVALGEAQILARLNHTHIVQLYDIITTPSQVYLIMEYVDGSTLFYHQKTQLLSLEQKLTLLIQVANGVAAAHQCGVIHCDLKPANILLDANLQVKITDFGIARINQTKDEAHTQTLHQSRGSIRATSPEQLRGETLTPQSDLFAFGILAYELISGRHPFGKVQLRERILNGEYDDAKAILPALPEPLCVLLNQLLSAQVQERPADARQVARRLEQILIALTQNAIMEQETMPLPAAQEQEENTTNPAWYKNHSLTRLVLFGVICFTFVAFLLALTTSQPTEKTRYVAVLKPQNSSPAIHKTSGVVSATINQAIRQYILQNEGLELVIYNHQSFTAPKDVAAITGATDIIASELDCSALSCEVTFSRLSGDKWTVQQQISWPMPASTHLNNFYTAQQHTAKLFGEVTPKKVQRWEINQKEYLDYLAIYEDVNTNGAYTSDNLNKLEDLLSRAPSLSAAYGLLVDVGLNIYHQNKDDAILAQLSSKLDGAPMSFKQSVLFHREMMLLSLEKNNMQAFDVHYEQAIARSLSEYDAQIILARKSKKLGALDQSIAHLEKALSLRNNTDVMFNLANDLYLNSQLERATSLLNNIIQLTPNDYLANQLLADIFMVQGQLDKAIARYRVVVQNNPQPMDLNMLALTLMLDQQYGAALEVARSLPDAENNTLFLLNLADIEKLNGNTVKATRHYQRVIQLSTDGSIYELLDKAQAYAQLGQFEQAIATLNQAIKRSPDNSEYAFTAALVYALANEQTSAIVHAKAALAVGYGTIWFDLPWFKTLCNNPGFLALLTQESRVCKTRPNT</sequence>
<dbReference type="PROSITE" id="PS50005">
    <property type="entry name" value="TPR"/>
    <property type="match status" value="1"/>
</dbReference>
<keyword evidence="9" id="KW-0472">Membrane</keyword>
<keyword evidence="6 8" id="KW-0067">ATP-binding</keyword>
<evidence type="ECO:0000259" key="10">
    <source>
        <dbReference type="PROSITE" id="PS50011"/>
    </source>
</evidence>
<evidence type="ECO:0000313" key="11">
    <source>
        <dbReference type="EMBL" id="RZM74925.1"/>
    </source>
</evidence>
<dbReference type="Proteomes" id="UP000292345">
    <property type="component" value="Unassembled WGS sequence"/>
</dbReference>
<dbReference type="PROSITE" id="PS50011">
    <property type="entry name" value="PROTEIN_KINASE_DOM"/>
    <property type="match status" value="1"/>
</dbReference>
<evidence type="ECO:0000256" key="1">
    <source>
        <dbReference type="ARBA" id="ARBA00022527"/>
    </source>
</evidence>
<name>A0A4V2E1R2_9GAMM</name>
<dbReference type="InterPro" id="IPR008271">
    <property type="entry name" value="Ser/Thr_kinase_AS"/>
</dbReference>
<evidence type="ECO:0000256" key="6">
    <source>
        <dbReference type="ARBA" id="ARBA00022840"/>
    </source>
</evidence>
<dbReference type="FunFam" id="1.10.510.10:FF:000571">
    <property type="entry name" value="Maternal embryonic leucine zipper kinase"/>
    <property type="match status" value="1"/>
</dbReference>
<evidence type="ECO:0000256" key="9">
    <source>
        <dbReference type="SAM" id="Phobius"/>
    </source>
</evidence>
<dbReference type="PROSITE" id="PS00108">
    <property type="entry name" value="PROTEIN_KINASE_ST"/>
    <property type="match status" value="1"/>
</dbReference>
<evidence type="ECO:0000256" key="2">
    <source>
        <dbReference type="ARBA" id="ARBA00022553"/>
    </source>
</evidence>
<dbReference type="InterPro" id="IPR000719">
    <property type="entry name" value="Prot_kinase_dom"/>
</dbReference>
<gene>
    <name evidence="11" type="ORF">C3B51_19270</name>
</gene>
<dbReference type="Gene3D" id="1.25.40.10">
    <property type="entry name" value="Tetratricopeptide repeat domain"/>
    <property type="match status" value="1"/>
</dbReference>
<dbReference type="AlphaFoldDB" id="A0A4V2E1R2"/>
<dbReference type="Pfam" id="PF14559">
    <property type="entry name" value="TPR_19"/>
    <property type="match status" value="2"/>
</dbReference>
<feature type="binding site" evidence="8">
    <location>
        <position position="58"/>
    </location>
    <ligand>
        <name>ATP</name>
        <dbReference type="ChEBI" id="CHEBI:30616"/>
    </ligand>
</feature>
<evidence type="ECO:0000256" key="4">
    <source>
        <dbReference type="ARBA" id="ARBA00022741"/>
    </source>
</evidence>
<dbReference type="SUPFAM" id="SSF48452">
    <property type="entry name" value="TPR-like"/>
    <property type="match status" value="1"/>
</dbReference>
<dbReference type="InterPro" id="IPR019734">
    <property type="entry name" value="TPR_rpt"/>
</dbReference>
<keyword evidence="2" id="KW-0597">Phosphoprotein</keyword>
<feature type="domain" description="Protein kinase" evidence="10">
    <location>
        <begin position="29"/>
        <end position="286"/>
    </location>
</feature>
<dbReference type="SMART" id="SM00028">
    <property type="entry name" value="TPR"/>
    <property type="match status" value="5"/>
</dbReference>
<dbReference type="RefSeq" id="WP_130246077.1">
    <property type="nucleotide sequence ID" value="NZ_PPUZ01000061.1"/>
</dbReference>
<dbReference type="PROSITE" id="PS00107">
    <property type="entry name" value="PROTEIN_KINASE_ATP"/>
    <property type="match status" value="1"/>
</dbReference>
<feature type="transmembrane region" description="Helical" evidence="9">
    <location>
        <begin position="326"/>
        <end position="343"/>
    </location>
</feature>
<dbReference type="GO" id="GO:0004674">
    <property type="term" value="F:protein serine/threonine kinase activity"/>
    <property type="evidence" value="ECO:0007669"/>
    <property type="project" value="UniProtKB-KW"/>
</dbReference>
<dbReference type="Gene3D" id="1.10.510.10">
    <property type="entry name" value="Transferase(Phosphotransferase) domain 1"/>
    <property type="match status" value="1"/>
</dbReference>
<dbReference type="InterPro" id="IPR011990">
    <property type="entry name" value="TPR-like_helical_dom_sf"/>
</dbReference>
<dbReference type="EMBL" id="PPUZ01000061">
    <property type="protein sequence ID" value="RZM74925.1"/>
    <property type="molecule type" value="Genomic_DNA"/>
</dbReference>
<comment type="caution">
    <text evidence="11">The sequence shown here is derived from an EMBL/GenBank/DDBJ whole genome shotgun (WGS) entry which is preliminary data.</text>
</comment>
<keyword evidence="7" id="KW-0802">TPR repeat</keyword>
<evidence type="ECO:0000313" key="12">
    <source>
        <dbReference type="Proteomes" id="UP000292345"/>
    </source>
</evidence>
<keyword evidence="4 8" id="KW-0547">Nucleotide-binding</keyword>
<evidence type="ECO:0000256" key="7">
    <source>
        <dbReference type="PROSITE-ProRule" id="PRU00339"/>
    </source>
</evidence>
<dbReference type="InterPro" id="IPR017441">
    <property type="entry name" value="Protein_kinase_ATP_BS"/>
</dbReference>
<feature type="repeat" description="TPR" evidence="7">
    <location>
        <begin position="767"/>
        <end position="800"/>
    </location>
</feature>
<dbReference type="SUPFAM" id="SSF56112">
    <property type="entry name" value="Protein kinase-like (PK-like)"/>
    <property type="match status" value="1"/>
</dbReference>
<keyword evidence="1" id="KW-0723">Serine/threonine-protein kinase</keyword>
<evidence type="ECO:0000256" key="8">
    <source>
        <dbReference type="PROSITE-ProRule" id="PRU10141"/>
    </source>
</evidence>
<organism evidence="11 12">
    <name type="scientific">Pseudoalteromonas rubra</name>
    <dbReference type="NCBI Taxonomy" id="43658"/>
    <lineage>
        <taxon>Bacteria</taxon>
        <taxon>Pseudomonadati</taxon>
        <taxon>Pseudomonadota</taxon>
        <taxon>Gammaproteobacteria</taxon>
        <taxon>Alteromonadales</taxon>
        <taxon>Pseudoalteromonadaceae</taxon>
        <taxon>Pseudoalteromonas</taxon>
    </lineage>
</organism>
<evidence type="ECO:0000256" key="3">
    <source>
        <dbReference type="ARBA" id="ARBA00022679"/>
    </source>
</evidence>
<protein>
    <recommendedName>
        <fullName evidence="10">Protein kinase domain-containing protein</fullName>
    </recommendedName>
</protein>
<keyword evidence="9" id="KW-0812">Transmembrane</keyword>
<dbReference type="SMART" id="SM00220">
    <property type="entry name" value="S_TKc"/>
    <property type="match status" value="1"/>
</dbReference>
<dbReference type="PANTHER" id="PTHR24351">
    <property type="entry name" value="RIBOSOMAL PROTEIN S6 KINASE"/>
    <property type="match status" value="1"/>
</dbReference>
<keyword evidence="5" id="KW-0418">Kinase</keyword>
<dbReference type="Pfam" id="PF00069">
    <property type="entry name" value="Pkinase"/>
    <property type="match status" value="1"/>
</dbReference>
<dbReference type="CDD" id="cd14014">
    <property type="entry name" value="STKc_PknB_like"/>
    <property type="match status" value="1"/>
</dbReference>
<proteinExistence type="predicted"/>
<accession>A0A4V2E1R2</accession>
<evidence type="ECO:0000256" key="5">
    <source>
        <dbReference type="ARBA" id="ARBA00022777"/>
    </source>
</evidence>
<keyword evidence="3" id="KW-0808">Transferase</keyword>
<dbReference type="GO" id="GO:0005524">
    <property type="term" value="F:ATP binding"/>
    <property type="evidence" value="ECO:0007669"/>
    <property type="project" value="UniProtKB-UniRule"/>
</dbReference>
<dbReference type="InterPro" id="IPR011009">
    <property type="entry name" value="Kinase-like_dom_sf"/>
</dbReference>